<dbReference type="AlphaFoldDB" id="A0A183T313"/>
<organism evidence="3">
    <name type="scientific">Schistocephalus solidus</name>
    <name type="common">Tapeworm</name>
    <dbReference type="NCBI Taxonomy" id="70667"/>
    <lineage>
        <taxon>Eukaryota</taxon>
        <taxon>Metazoa</taxon>
        <taxon>Spiralia</taxon>
        <taxon>Lophotrochozoa</taxon>
        <taxon>Platyhelminthes</taxon>
        <taxon>Cestoda</taxon>
        <taxon>Eucestoda</taxon>
        <taxon>Diphyllobothriidea</taxon>
        <taxon>Diphyllobothriidae</taxon>
        <taxon>Schistocephalus</taxon>
    </lineage>
</organism>
<evidence type="ECO:0000313" key="2">
    <source>
        <dbReference type="Proteomes" id="UP000275846"/>
    </source>
</evidence>
<protein>
    <submittedName>
        <fullName evidence="3">Coiled-coil domain containing 87</fullName>
    </submittedName>
</protein>
<sequence length="711" mass="80476">MSSNHQLKASFLSSLATHFSGQQSFPPGIFTNLIRRFPLQQKALDDVRLLYQQTRVTSYKLTSPTGQKITYVSLPFSPEKSYSSSPSHARANALFGHLIRPDSFLLVLLQLNSCQVEEEFENLRRTAYSFLQALQLRAPGAMLQFLVFMPKECQMVSHAKGSGSSCGLTEADHKSFHQDVKLPVLMKKVEKAIQLAVEDFTKSLVAPLTSTRIQIISLVGLLPYPTLENVFSVYSNVSVTQNPGVSPHGLQNEKKAERNSLQNFRHGSLLREQDSLASPLPTGVFCRLETLRSFLLHCERCFCVGEAYRPGEDICPPDWELALRMNQRRHRRALFIPLEQLVIDYHSGRTGSFADLQTYLNVWTKLGRAVWLERHHFLKKYVIFRVETFCELVSLLINAEGLLACYSAHLRADPRHFSNRISALADISVEETQLCFRLIHKDGIIPSPLMRVLLGDDIIQLCTPLLQSKHRKTRTQRDRRQRRAASSMQFNDPVGEQKLSTDLRPLPNALVEKLKEMLDLGFELKAGDEAGRNFNVSFFCSATNIHLKINSMLVLTDWVDGTVKINLLSVAAPREILDIFFDRVLIELYTKLRHVTTISLDSICSLPSTETHNCLRKVELEVQNGSILIEHRFVSEMVEGSWEESILQVSVEAASNKMCFENKAEMVLLSTVENLESETTANLNKLLQKVIEDFHVEFPGCPNQATGMNDN</sequence>
<dbReference type="EMBL" id="UYSU01036131">
    <property type="protein sequence ID" value="VDL97246.1"/>
    <property type="molecule type" value="Genomic_DNA"/>
</dbReference>
<reference evidence="1 2" key="2">
    <citation type="submission" date="2018-11" db="EMBL/GenBank/DDBJ databases">
        <authorList>
            <consortium name="Pathogen Informatics"/>
        </authorList>
    </citation>
    <scope>NUCLEOTIDE SEQUENCE [LARGE SCALE GENOMIC DNA]</scope>
    <source>
        <strain evidence="1 2">NST_G2</strain>
    </source>
</reference>
<gene>
    <name evidence="1" type="ORF">SSLN_LOCUS10861</name>
</gene>
<dbReference type="Proteomes" id="UP000275846">
    <property type="component" value="Unassembled WGS sequence"/>
</dbReference>
<accession>A0A183T313</accession>
<keyword evidence="2" id="KW-1185">Reference proteome</keyword>
<proteinExistence type="predicted"/>
<evidence type="ECO:0000313" key="1">
    <source>
        <dbReference type="EMBL" id="VDL97246.1"/>
    </source>
</evidence>
<dbReference type="OrthoDB" id="6259487at2759"/>
<reference evidence="3" key="1">
    <citation type="submission" date="2016-06" db="UniProtKB">
        <authorList>
            <consortium name="WormBaseParasite"/>
        </authorList>
    </citation>
    <scope>IDENTIFICATION</scope>
</reference>
<name>A0A183T313_SCHSO</name>
<evidence type="ECO:0000313" key="3">
    <source>
        <dbReference type="WBParaSite" id="SSLN_0001128401-mRNA-1"/>
    </source>
</evidence>
<dbReference type="WBParaSite" id="SSLN_0001128401-mRNA-1">
    <property type="protein sequence ID" value="SSLN_0001128401-mRNA-1"/>
    <property type="gene ID" value="SSLN_0001128401"/>
</dbReference>